<dbReference type="EMBL" id="AP026801">
    <property type="protein sequence ID" value="BDR56284.1"/>
    <property type="molecule type" value="Genomic_DNA"/>
</dbReference>
<accession>A0AAU9DL45</accession>
<dbReference type="GO" id="GO:0016020">
    <property type="term" value="C:membrane"/>
    <property type="evidence" value="ECO:0007669"/>
    <property type="project" value="UniProtKB-SubCell"/>
</dbReference>
<feature type="transmembrane region" description="Helical" evidence="5">
    <location>
        <begin position="118"/>
        <end position="138"/>
    </location>
</feature>
<evidence type="ECO:0000256" key="2">
    <source>
        <dbReference type="ARBA" id="ARBA00022692"/>
    </source>
</evidence>
<dbReference type="InterPro" id="IPR013525">
    <property type="entry name" value="ABC2_TM"/>
</dbReference>
<dbReference type="KEGG" id="xak:KIMC2_08460"/>
<feature type="transmembrane region" description="Helical" evidence="5">
    <location>
        <begin position="229"/>
        <end position="249"/>
    </location>
</feature>
<feature type="domain" description="ABC-2 type transporter transmembrane" evidence="6">
    <location>
        <begin position="77"/>
        <end position="248"/>
    </location>
</feature>
<dbReference type="RefSeq" id="WP_317698190.1">
    <property type="nucleotide sequence ID" value="NZ_AP026801.1"/>
</dbReference>
<dbReference type="GO" id="GO:0140359">
    <property type="term" value="F:ABC-type transporter activity"/>
    <property type="evidence" value="ECO:0007669"/>
    <property type="project" value="InterPro"/>
</dbReference>
<comment type="subcellular location">
    <subcellularLocation>
        <location evidence="1">Membrane</location>
        <topology evidence="1">Multi-pass membrane protein</topology>
    </subcellularLocation>
</comment>
<protein>
    <recommendedName>
        <fullName evidence="6">ABC-2 type transporter transmembrane domain-containing protein</fullName>
    </recommendedName>
</protein>
<gene>
    <name evidence="7" type="ORF">KIMC2_08460</name>
</gene>
<keyword evidence="2 5" id="KW-0812">Transmembrane</keyword>
<keyword evidence="3 5" id="KW-1133">Transmembrane helix</keyword>
<evidence type="ECO:0000256" key="1">
    <source>
        <dbReference type="ARBA" id="ARBA00004141"/>
    </source>
</evidence>
<feature type="transmembrane region" description="Helical" evidence="5">
    <location>
        <begin position="150"/>
        <end position="170"/>
    </location>
</feature>
<name>A0AAU9DL45_9LACO</name>
<organism evidence="7 8">
    <name type="scientific">Xylocopilactobacillus apis</name>
    <dbReference type="NCBI Taxonomy" id="2932183"/>
    <lineage>
        <taxon>Bacteria</taxon>
        <taxon>Bacillati</taxon>
        <taxon>Bacillota</taxon>
        <taxon>Bacilli</taxon>
        <taxon>Lactobacillales</taxon>
        <taxon>Lactobacillaceae</taxon>
        <taxon>Xylocopilactobacillus</taxon>
    </lineage>
</organism>
<keyword evidence="4 5" id="KW-0472">Membrane</keyword>
<keyword evidence="8" id="KW-1185">Reference proteome</keyword>
<evidence type="ECO:0000259" key="6">
    <source>
        <dbReference type="Pfam" id="PF12698"/>
    </source>
</evidence>
<proteinExistence type="predicted"/>
<dbReference type="Proteomes" id="UP001321804">
    <property type="component" value="Chromosome"/>
</dbReference>
<sequence>MKKLLVLLKKEFQESVKEFKIFWIPLVFIVTAIMQPISMHLLPKLVSKNRGLILDPKFASPSGNSVLAGIFNQLNEIGIIVIAITLMSSIISEKNSGVFDLLFSKPINSLEYLLSKYLFYYVLFVLSAIVGMLAGWYYTNIYYSAVNSSLFVRATLFYLLWYLFVITIGITASAIFNSQIVAALITFMIPTILLVLNNLDWKIIRIINPAVLSSNASSVMNKMNLTADWRLNIIGSIGIIILLIMITLIDFKKIHDV</sequence>
<evidence type="ECO:0000256" key="4">
    <source>
        <dbReference type="ARBA" id="ARBA00023136"/>
    </source>
</evidence>
<dbReference type="Pfam" id="PF12698">
    <property type="entry name" value="ABC2_membrane_3"/>
    <property type="match status" value="1"/>
</dbReference>
<feature type="transmembrane region" description="Helical" evidence="5">
    <location>
        <begin position="176"/>
        <end position="196"/>
    </location>
</feature>
<feature type="transmembrane region" description="Helical" evidence="5">
    <location>
        <begin position="21"/>
        <end position="42"/>
    </location>
</feature>
<evidence type="ECO:0000313" key="7">
    <source>
        <dbReference type="EMBL" id="BDR56284.1"/>
    </source>
</evidence>
<evidence type="ECO:0000256" key="5">
    <source>
        <dbReference type="SAM" id="Phobius"/>
    </source>
</evidence>
<evidence type="ECO:0000313" key="8">
    <source>
        <dbReference type="Proteomes" id="UP001321804"/>
    </source>
</evidence>
<reference evidence="7 8" key="1">
    <citation type="journal article" date="2023" name="Microbiol. Spectr.">
        <title>Symbiosis of Carpenter Bees with Uncharacterized Lactic Acid Bacteria Showing NAD Auxotrophy.</title>
        <authorList>
            <person name="Kawasaki S."/>
            <person name="Ozawa K."/>
            <person name="Mori T."/>
            <person name="Yamamoto A."/>
            <person name="Ito M."/>
            <person name="Ohkuma M."/>
            <person name="Sakamoto M."/>
            <person name="Matsutani M."/>
        </authorList>
    </citation>
    <scope>NUCLEOTIDE SEQUENCE [LARGE SCALE GENOMIC DNA]</scope>
    <source>
        <strain evidence="7 8">KimC2</strain>
    </source>
</reference>
<evidence type="ECO:0000256" key="3">
    <source>
        <dbReference type="ARBA" id="ARBA00022989"/>
    </source>
</evidence>
<dbReference type="AlphaFoldDB" id="A0AAU9DL45"/>